<keyword evidence="9 14" id="KW-0472">Membrane</keyword>
<dbReference type="GO" id="GO:0008320">
    <property type="term" value="F:protein transmembrane transporter activity"/>
    <property type="evidence" value="ECO:0007669"/>
    <property type="project" value="TreeGrafter"/>
</dbReference>
<evidence type="ECO:0000313" key="17">
    <source>
        <dbReference type="Proteomes" id="UP000243797"/>
    </source>
</evidence>
<dbReference type="PIRSF" id="PIRSF037707">
    <property type="entry name" value="MAS20_rcpt"/>
    <property type="match status" value="1"/>
</dbReference>
<comment type="similarity">
    <text evidence="2 14">Belongs to the Tom20 family.</text>
</comment>
<dbReference type="GO" id="GO:0016031">
    <property type="term" value="P:tRNA import into mitochondrion"/>
    <property type="evidence" value="ECO:0007669"/>
    <property type="project" value="TreeGrafter"/>
</dbReference>
<protein>
    <recommendedName>
        <fullName evidence="11">Mitochondrial import receptor subunit TOM20</fullName>
    </recommendedName>
    <alternativeName>
        <fullName evidence="10">Mitochondrial 20 kDa outer membrane protein</fullName>
    </alternativeName>
    <alternativeName>
        <fullName evidence="12">Mitochondrial import receptor subunit tom20</fullName>
    </alternativeName>
    <alternativeName>
        <fullName evidence="13">Translocase of outer membrane 20 kDa subunit</fullName>
    </alternativeName>
</protein>
<gene>
    <name evidence="16" type="ORF">CAC42_5185</name>
</gene>
<evidence type="ECO:0000256" key="6">
    <source>
        <dbReference type="ARBA" id="ARBA00022927"/>
    </source>
</evidence>
<dbReference type="AlphaFoldDB" id="A0A2K1QUA8"/>
<evidence type="ECO:0000256" key="3">
    <source>
        <dbReference type="ARBA" id="ARBA00022448"/>
    </source>
</evidence>
<keyword evidence="17" id="KW-1185">Reference proteome</keyword>
<dbReference type="PRINTS" id="PR00351">
    <property type="entry name" value="OM20RECEPTOR"/>
</dbReference>
<organism evidence="16 17">
    <name type="scientific">Sphaceloma murrayae</name>
    <dbReference type="NCBI Taxonomy" id="2082308"/>
    <lineage>
        <taxon>Eukaryota</taxon>
        <taxon>Fungi</taxon>
        <taxon>Dikarya</taxon>
        <taxon>Ascomycota</taxon>
        <taxon>Pezizomycotina</taxon>
        <taxon>Dothideomycetes</taxon>
        <taxon>Dothideomycetidae</taxon>
        <taxon>Myriangiales</taxon>
        <taxon>Elsinoaceae</taxon>
        <taxon>Sphaceloma</taxon>
    </lineage>
</organism>
<evidence type="ECO:0000256" key="9">
    <source>
        <dbReference type="ARBA" id="ARBA00023136"/>
    </source>
</evidence>
<name>A0A2K1QUA8_9PEZI</name>
<evidence type="ECO:0000256" key="8">
    <source>
        <dbReference type="ARBA" id="ARBA00023128"/>
    </source>
</evidence>
<keyword evidence="3" id="KW-0813">Transport</keyword>
<feature type="transmembrane region" description="Helical" evidence="15">
    <location>
        <begin position="15"/>
        <end position="36"/>
    </location>
</feature>
<evidence type="ECO:0000256" key="12">
    <source>
        <dbReference type="ARBA" id="ARBA00073975"/>
    </source>
</evidence>
<dbReference type="PANTHER" id="PTHR12430">
    <property type="entry name" value="MITOCHONDRIAL IMPORT RECEPTOR SUBUNIT TOM20"/>
    <property type="match status" value="1"/>
</dbReference>
<evidence type="ECO:0000256" key="1">
    <source>
        <dbReference type="ARBA" id="ARBA00004572"/>
    </source>
</evidence>
<accession>A0A2K1QUA8</accession>
<dbReference type="SUPFAM" id="SSF47157">
    <property type="entry name" value="Mitochondrial import receptor subunit Tom20"/>
    <property type="match status" value="1"/>
</dbReference>
<evidence type="ECO:0000256" key="5">
    <source>
        <dbReference type="ARBA" id="ARBA00022787"/>
    </source>
</evidence>
<evidence type="ECO:0000256" key="15">
    <source>
        <dbReference type="SAM" id="Phobius"/>
    </source>
</evidence>
<dbReference type="PANTHER" id="PTHR12430:SF0">
    <property type="entry name" value="TRANSLOCASE OF OUTER MITOCHONDRIAL MEMBRANE 20"/>
    <property type="match status" value="1"/>
</dbReference>
<keyword evidence="7 15" id="KW-1133">Transmembrane helix</keyword>
<evidence type="ECO:0000256" key="4">
    <source>
        <dbReference type="ARBA" id="ARBA00022692"/>
    </source>
</evidence>
<comment type="subcellular location">
    <subcellularLocation>
        <location evidence="1">Mitochondrion outer membrane</location>
        <topology evidence="1">Single-pass membrane protein</topology>
    </subcellularLocation>
</comment>
<evidence type="ECO:0000313" key="16">
    <source>
        <dbReference type="EMBL" id="PNS18646.1"/>
    </source>
</evidence>
<dbReference type="GO" id="GO:0005742">
    <property type="term" value="C:mitochondrial outer membrane translocase complex"/>
    <property type="evidence" value="ECO:0007669"/>
    <property type="project" value="UniProtKB-UniRule"/>
</dbReference>
<dbReference type="Proteomes" id="UP000243797">
    <property type="component" value="Unassembled WGS sequence"/>
</dbReference>
<dbReference type="GO" id="GO:0006886">
    <property type="term" value="P:intracellular protein transport"/>
    <property type="evidence" value="ECO:0007669"/>
    <property type="project" value="InterPro"/>
</dbReference>
<proteinExistence type="inferred from homology"/>
<dbReference type="InParanoid" id="A0A2K1QUA8"/>
<evidence type="ECO:0000256" key="14">
    <source>
        <dbReference type="PIRNR" id="PIRNR037707"/>
    </source>
</evidence>
<keyword evidence="5 14" id="KW-1000">Mitochondrion outer membrane</keyword>
<dbReference type="InterPro" id="IPR023392">
    <property type="entry name" value="Tom20_dom_sf"/>
</dbReference>
<keyword evidence="6" id="KW-0653">Protein transport</keyword>
<keyword evidence="8 14" id="KW-0496">Mitochondrion</keyword>
<dbReference type="Pfam" id="PF02064">
    <property type="entry name" value="MAS20"/>
    <property type="match status" value="1"/>
</dbReference>
<dbReference type="STRING" id="2082308.A0A2K1QUA8"/>
<dbReference type="EMBL" id="NKHZ01000039">
    <property type="protein sequence ID" value="PNS18646.1"/>
    <property type="molecule type" value="Genomic_DNA"/>
</dbReference>
<keyword evidence="4 15" id="KW-0812">Transmembrane</keyword>
<reference evidence="16 17" key="1">
    <citation type="submission" date="2017-06" db="EMBL/GenBank/DDBJ databases">
        <title>Draft genome sequence of a variant of Elsinoe murrayae.</title>
        <authorList>
            <person name="Cheng Q."/>
        </authorList>
    </citation>
    <scope>NUCLEOTIDE SEQUENCE [LARGE SCALE GENOMIC DNA]</scope>
    <source>
        <strain evidence="16 17">CQ-2017a</strain>
    </source>
</reference>
<comment type="caution">
    <text evidence="16">The sequence shown here is derived from an EMBL/GenBank/DDBJ whole genome shotgun (WGS) entry which is preliminary data.</text>
</comment>
<sequence>MASTTPSQSISTSTIVLASVGTLTSLALGYAVYFDYKRRNDAAFRRSLRQAQKKVSKQEKISAISAEKERATRIRAAVDEANAEGFPTDPEKTETYFMQEVERGETMTGDGSDPIDTALCFYRALKVYPQPRELISIYDKTVSKPILDILAEMIAIDSSIPVGSSRASDAGSATVE</sequence>
<dbReference type="OrthoDB" id="2154253at2759"/>
<evidence type="ECO:0000256" key="10">
    <source>
        <dbReference type="ARBA" id="ARBA00042705"/>
    </source>
</evidence>
<dbReference type="GO" id="GO:0030150">
    <property type="term" value="P:protein import into mitochondrial matrix"/>
    <property type="evidence" value="ECO:0007669"/>
    <property type="project" value="TreeGrafter"/>
</dbReference>
<dbReference type="Gene3D" id="1.20.960.10">
    <property type="entry name" value="Mitochondrial outer membrane translocase complex, subunit Tom20 domain"/>
    <property type="match status" value="1"/>
</dbReference>
<dbReference type="GO" id="GO:0006605">
    <property type="term" value="P:protein targeting"/>
    <property type="evidence" value="ECO:0007669"/>
    <property type="project" value="InterPro"/>
</dbReference>
<dbReference type="GO" id="GO:0030943">
    <property type="term" value="F:mitochondrion targeting sequence binding"/>
    <property type="evidence" value="ECO:0007669"/>
    <property type="project" value="TreeGrafter"/>
</dbReference>
<dbReference type="InterPro" id="IPR002056">
    <property type="entry name" value="MAS20"/>
</dbReference>
<evidence type="ECO:0000256" key="2">
    <source>
        <dbReference type="ARBA" id="ARBA00005792"/>
    </source>
</evidence>
<dbReference type="FunFam" id="1.20.960.10:FF:000002">
    <property type="entry name" value="Mitochondrial import receptor subunit TOM20"/>
    <property type="match status" value="1"/>
</dbReference>
<evidence type="ECO:0000256" key="13">
    <source>
        <dbReference type="ARBA" id="ARBA00080405"/>
    </source>
</evidence>
<evidence type="ECO:0000256" key="11">
    <source>
        <dbReference type="ARBA" id="ARBA00068548"/>
    </source>
</evidence>
<dbReference type="FunCoup" id="A0A2K1QUA8">
    <property type="interactions" value="307"/>
</dbReference>
<evidence type="ECO:0000256" key="7">
    <source>
        <dbReference type="ARBA" id="ARBA00022989"/>
    </source>
</evidence>